<dbReference type="AlphaFoldDB" id="A0A7S0PYN6"/>
<evidence type="ECO:0000256" key="9">
    <source>
        <dbReference type="SAM" id="MobiDB-lite"/>
    </source>
</evidence>
<dbReference type="InterPro" id="IPR050117">
    <property type="entry name" value="MAPK"/>
</dbReference>
<dbReference type="SMART" id="SM00220">
    <property type="entry name" value="S_TKc"/>
    <property type="match status" value="1"/>
</dbReference>
<dbReference type="Pfam" id="PF00069">
    <property type="entry name" value="Pkinase"/>
    <property type="match status" value="1"/>
</dbReference>
<dbReference type="PANTHER" id="PTHR24055">
    <property type="entry name" value="MITOGEN-ACTIVATED PROTEIN KINASE"/>
    <property type="match status" value="1"/>
</dbReference>
<feature type="region of interest" description="Disordered" evidence="9">
    <location>
        <begin position="460"/>
        <end position="481"/>
    </location>
</feature>
<protein>
    <recommendedName>
        <fullName evidence="8">Mitogen-activated protein kinase</fullName>
        <ecNumber evidence="8">2.7.11.24</ecNumber>
    </recommendedName>
</protein>
<dbReference type="Gene3D" id="1.10.510.10">
    <property type="entry name" value="Transferase(Phosphotransferase) domain 1"/>
    <property type="match status" value="1"/>
</dbReference>
<comment type="cofactor">
    <cofactor evidence="8">
        <name>Mg(2+)</name>
        <dbReference type="ChEBI" id="CHEBI:18420"/>
    </cofactor>
</comment>
<dbReference type="PROSITE" id="PS00107">
    <property type="entry name" value="PROTEIN_KINASE_ATP"/>
    <property type="match status" value="1"/>
</dbReference>
<keyword evidence="2 8" id="KW-0808">Transferase</keyword>
<comment type="activity regulation">
    <text evidence="8">Activated by threonine and tyrosine phosphorylation.</text>
</comment>
<dbReference type="PROSITE" id="PS50011">
    <property type="entry name" value="PROTEIN_KINASE_DOM"/>
    <property type="match status" value="1"/>
</dbReference>
<evidence type="ECO:0000313" key="11">
    <source>
        <dbReference type="EMBL" id="CAD8606001.1"/>
    </source>
</evidence>
<evidence type="ECO:0000256" key="5">
    <source>
        <dbReference type="ARBA" id="ARBA00022840"/>
    </source>
</evidence>
<feature type="domain" description="Protein kinase" evidence="10">
    <location>
        <begin position="116"/>
        <end position="407"/>
    </location>
</feature>
<keyword evidence="4 8" id="KW-0418">Kinase</keyword>
<feature type="region of interest" description="Disordered" evidence="9">
    <location>
        <begin position="1"/>
        <end position="25"/>
    </location>
</feature>
<dbReference type="SUPFAM" id="SSF56112">
    <property type="entry name" value="Protein kinase-like (PK-like)"/>
    <property type="match status" value="1"/>
</dbReference>
<keyword evidence="8" id="KW-0460">Magnesium</keyword>
<dbReference type="InterPro" id="IPR011009">
    <property type="entry name" value="Kinase-like_dom_sf"/>
</dbReference>
<dbReference type="EC" id="2.7.11.24" evidence="8"/>
<evidence type="ECO:0000256" key="2">
    <source>
        <dbReference type="ARBA" id="ARBA00022679"/>
    </source>
</evidence>
<comment type="catalytic activity">
    <reaction evidence="8">
        <text>L-threonyl-[protein] + ATP = O-phospho-L-threonyl-[protein] + ADP + H(+)</text>
        <dbReference type="Rhea" id="RHEA:46608"/>
        <dbReference type="Rhea" id="RHEA-COMP:11060"/>
        <dbReference type="Rhea" id="RHEA-COMP:11605"/>
        <dbReference type="ChEBI" id="CHEBI:15378"/>
        <dbReference type="ChEBI" id="CHEBI:30013"/>
        <dbReference type="ChEBI" id="CHEBI:30616"/>
        <dbReference type="ChEBI" id="CHEBI:61977"/>
        <dbReference type="ChEBI" id="CHEBI:456216"/>
        <dbReference type="EC" id="2.7.11.24"/>
    </reaction>
</comment>
<evidence type="ECO:0000256" key="7">
    <source>
        <dbReference type="RuleBase" id="RU000304"/>
    </source>
</evidence>
<feature type="binding site" evidence="6">
    <location>
        <position position="145"/>
    </location>
    <ligand>
        <name>ATP</name>
        <dbReference type="ChEBI" id="CHEBI:30616"/>
    </ligand>
</feature>
<reference evidence="11" key="1">
    <citation type="submission" date="2021-01" db="EMBL/GenBank/DDBJ databases">
        <authorList>
            <person name="Corre E."/>
            <person name="Pelletier E."/>
            <person name="Niang G."/>
            <person name="Scheremetjew M."/>
            <person name="Finn R."/>
            <person name="Kale V."/>
            <person name="Holt S."/>
            <person name="Cochrane G."/>
            <person name="Meng A."/>
            <person name="Brown T."/>
            <person name="Cohen L."/>
        </authorList>
    </citation>
    <scope>NUCLEOTIDE SEQUENCE</scope>
    <source>
        <strain evidence="11">PLY182g</strain>
    </source>
</reference>
<keyword evidence="3 6" id="KW-0547">Nucleotide-binding</keyword>
<accession>A0A7S0PYN6</accession>
<comment type="similarity">
    <text evidence="8">Belongs to the protein kinase superfamily. Ser/Thr protein kinase family. MAP kinase subfamily.</text>
</comment>
<proteinExistence type="inferred from homology"/>
<dbReference type="InterPro" id="IPR000719">
    <property type="entry name" value="Prot_kinase_dom"/>
</dbReference>
<keyword evidence="5 6" id="KW-0067">ATP-binding</keyword>
<dbReference type="PROSITE" id="PS00108">
    <property type="entry name" value="PROTEIN_KINASE_ST"/>
    <property type="match status" value="1"/>
</dbReference>
<evidence type="ECO:0000256" key="6">
    <source>
        <dbReference type="PROSITE-ProRule" id="PRU10141"/>
    </source>
</evidence>
<sequence length="481" mass="51550">MWWPSTKRVPPQRRESTSAATSPTPATCQTVVANTTAHAPAITPLIDAACATHPSNHQLQRVSDTTFSSPLPRHPATADSEALCLEDLSALDLTSTRHPQLSPVSFSGDAGALPLFDVIDKLGSGGFATVWRAQRRDSGSGVVIKQMIEPFRDHKNARRTFRELLLQSAANHPNVLPVTSVHRAACSHDLFIELPQMQLDLEAALRNAMLKSRAHKQAVFFQLLCALKYLHSGGMVHRDLKPANVLLSERCELQVCDFGLATLTSSDDDAIECSDSCGSLWYRAPELLLRVARHSAAVDMWSAGCMLAELWRPGHTVLLLGASDAQQLAKIVEALGVPAAEELGAMGYAGSSVTIPSSKAASSLSSRTLAKLLAGVPAECAACIGELLSFNPALRPTATQALNHPSLQAFVAEGRRADFAAASTTFKRFELPIRDGNGWSPRVYRDYLFQHVVEAVPGGAANVGQSEEPSVAALDDNPMAA</sequence>
<dbReference type="FunFam" id="1.10.510.10:FF:000624">
    <property type="entry name" value="Mitogen-activated protein kinase"/>
    <property type="match status" value="1"/>
</dbReference>
<gene>
    <name evidence="11" type="ORF">CPEL01642_LOCUS9336</name>
</gene>
<dbReference type="InterPro" id="IPR008271">
    <property type="entry name" value="Ser/Thr_kinase_AS"/>
</dbReference>
<dbReference type="Gene3D" id="3.30.200.20">
    <property type="entry name" value="Phosphorylase Kinase, domain 1"/>
    <property type="match status" value="1"/>
</dbReference>
<dbReference type="GO" id="GO:0004707">
    <property type="term" value="F:MAP kinase activity"/>
    <property type="evidence" value="ECO:0007669"/>
    <property type="project" value="UniProtKB-EC"/>
</dbReference>
<dbReference type="InterPro" id="IPR017441">
    <property type="entry name" value="Protein_kinase_ATP_BS"/>
</dbReference>
<evidence type="ECO:0000256" key="8">
    <source>
        <dbReference type="RuleBase" id="RU361165"/>
    </source>
</evidence>
<evidence type="ECO:0000256" key="3">
    <source>
        <dbReference type="ARBA" id="ARBA00022741"/>
    </source>
</evidence>
<evidence type="ECO:0000259" key="10">
    <source>
        <dbReference type="PROSITE" id="PS50011"/>
    </source>
</evidence>
<evidence type="ECO:0000256" key="4">
    <source>
        <dbReference type="ARBA" id="ARBA00022777"/>
    </source>
</evidence>
<organism evidence="11">
    <name type="scientific">Coccolithus braarudii</name>
    <dbReference type="NCBI Taxonomy" id="221442"/>
    <lineage>
        <taxon>Eukaryota</taxon>
        <taxon>Haptista</taxon>
        <taxon>Haptophyta</taxon>
        <taxon>Prymnesiophyceae</taxon>
        <taxon>Coccolithales</taxon>
        <taxon>Coccolithaceae</taxon>
        <taxon>Coccolithus</taxon>
    </lineage>
</organism>
<dbReference type="EMBL" id="HBEY01019479">
    <property type="protein sequence ID" value="CAD8606001.1"/>
    <property type="molecule type" value="Transcribed_RNA"/>
</dbReference>
<dbReference type="PROSITE" id="PS01351">
    <property type="entry name" value="MAPK"/>
    <property type="match status" value="1"/>
</dbReference>
<dbReference type="InterPro" id="IPR003527">
    <property type="entry name" value="MAP_kinase_CS"/>
</dbReference>
<keyword evidence="1 7" id="KW-0723">Serine/threonine-protein kinase</keyword>
<name>A0A7S0PYN6_9EUKA</name>
<evidence type="ECO:0000256" key="1">
    <source>
        <dbReference type="ARBA" id="ARBA00022527"/>
    </source>
</evidence>
<dbReference type="GO" id="GO:0005524">
    <property type="term" value="F:ATP binding"/>
    <property type="evidence" value="ECO:0007669"/>
    <property type="project" value="UniProtKB-UniRule"/>
</dbReference>